<reference evidence="4 5" key="1">
    <citation type="journal article" date="2016" name="PLoS Pathog.">
        <title>Biosynthesis of antibiotic leucinostatins in bio-control fungus Purpureocillium lilacinum and their inhibition on phytophthora revealed by genome mining.</title>
        <authorList>
            <person name="Wang G."/>
            <person name="Liu Z."/>
            <person name="Lin R."/>
            <person name="Li E."/>
            <person name="Mao Z."/>
            <person name="Ling J."/>
            <person name="Yang Y."/>
            <person name="Yin W.B."/>
            <person name="Xie B."/>
        </authorList>
    </citation>
    <scope>NUCLEOTIDE SEQUENCE [LARGE SCALE GENOMIC DNA]</scope>
    <source>
        <strain evidence="4">170</strain>
    </source>
</reference>
<dbReference type="EMBL" id="LSBJ02000015">
    <property type="protein sequence ID" value="OAQ57814.2"/>
    <property type="molecule type" value="Genomic_DNA"/>
</dbReference>
<evidence type="ECO:0000313" key="5">
    <source>
        <dbReference type="Proteomes" id="UP000078397"/>
    </source>
</evidence>
<dbReference type="SUPFAM" id="SSF53098">
    <property type="entry name" value="Ribonuclease H-like"/>
    <property type="match status" value="1"/>
</dbReference>
<dbReference type="GeneID" id="28858825"/>
<protein>
    <submittedName>
        <fullName evidence="4">Integrase core domain-containing protein</fullName>
    </submittedName>
</protein>
<dbReference type="AlphaFoldDB" id="A0A179EX99"/>
<dbReference type="OrthoDB" id="3439533at2759"/>
<gene>
    <name evidence="4" type="ORF">VFPPC_17082</name>
</gene>
<proteinExistence type="predicted"/>
<dbReference type="PANTHER" id="PTHR37984:SF5">
    <property type="entry name" value="PROTEIN NYNRIN-LIKE"/>
    <property type="match status" value="1"/>
</dbReference>
<evidence type="ECO:0000259" key="3">
    <source>
        <dbReference type="PROSITE" id="PS50994"/>
    </source>
</evidence>
<accession>A0A179EX99</accession>
<feature type="region of interest" description="Disordered" evidence="2">
    <location>
        <begin position="178"/>
        <end position="258"/>
    </location>
</feature>
<dbReference type="PANTHER" id="PTHR37984">
    <property type="entry name" value="PROTEIN CBG26694"/>
    <property type="match status" value="1"/>
</dbReference>
<dbReference type="InterPro" id="IPR001584">
    <property type="entry name" value="Integrase_cat-core"/>
</dbReference>
<dbReference type="Gene3D" id="3.30.420.10">
    <property type="entry name" value="Ribonuclease H-like superfamily/Ribonuclease H"/>
    <property type="match status" value="1"/>
</dbReference>
<dbReference type="InterPro" id="IPR012337">
    <property type="entry name" value="RNaseH-like_sf"/>
</dbReference>
<dbReference type="Proteomes" id="UP000078397">
    <property type="component" value="Unassembled WGS sequence"/>
</dbReference>
<dbReference type="InterPro" id="IPR050951">
    <property type="entry name" value="Retrovirus_Pol_polyprotein"/>
</dbReference>
<feature type="compositionally biased region" description="Polar residues" evidence="2">
    <location>
        <begin position="180"/>
        <end position="200"/>
    </location>
</feature>
<dbReference type="GO" id="GO:0003723">
    <property type="term" value="F:RNA binding"/>
    <property type="evidence" value="ECO:0007669"/>
    <property type="project" value="UniProtKB-KW"/>
</dbReference>
<comment type="caution">
    <text evidence="4">The sequence shown here is derived from an EMBL/GenBank/DDBJ whole genome shotgun (WGS) entry which is preliminary data.</text>
</comment>
<dbReference type="RefSeq" id="XP_018136084.2">
    <property type="nucleotide sequence ID" value="XM_018294831.2"/>
</dbReference>
<name>A0A179EX99_METCM</name>
<organism evidence="4 5">
    <name type="scientific">Pochonia chlamydosporia 170</name>
    <dbReference type="NCBI Taxonomy" id="1380566"/>
    <lineage>
        <taxon>Eukaryota</taxon>
        <taxon>Fungi</taxon>
        <taxon>Dikarya</taxon>
        <taxon>Ascomycota</taxon>
        <taxon>Pezizomycotina</taxon>
        <taxon>Sordariomycetes</taxon>
        <taxon>Hypocreomycetidae</taxon>
        <taxon>Hypocreales</taxon>
        <taxon>Clavicipitaceae</taxon>
        <taxon>Pochonia</taxon>
    </lineage>
</organism>
<dbReference type="GO" id="GO:0005634">
    <property type="term" value="C:nucleus"/>
    <property type="evidence" value="ECO:0007669"/>
    <property type="project" value="UniProtKB-ARBA"/>
</dbReference>
<dbReference type="GO" id="GO:0015074">
    <property type="term" value="P:DNA integration"/>
    <property type="evidence" value="ECO:0007669"/>
    <property type="project" value="InterPro"/>
</dbReference>
<evidence type="ECO:0000313" key="4">
    <source>
        <dbReference type="EMBL" id="OAQ57814.2"/>
    </source>
</evidence>
<feature type="domain" description="Integrase catalytic" evidence="3">
    <location>
        <begin position="1"/>
        <end position="144"/>
    </location>
</feature>
<dbReference type="STRING" id="1380566.A0A179EX99"/>
<keyword evidence="1" id="KW-0694">RNA-binding</keyword>
<evidence type="ECO:0000256" key="1">
    <source>
        <dbReference type="ARBA" id="ARBA00022884"/>
    </source>
</evidence>
<dbReference type="InterPro" id="IPR036397">
    <property type="entry name" value="RNaseH_sf"/>
</dbReference>
<keyword evidence="5" id="KW-1185">Reference proteome</keyword>
<dbReference type="PROSITE" id="PS50994">
    <property type="entry name" value="INTEGRASE"/>
    <property type="match status" value="1"/>
</dbReference>
<dbReference type="KEGG" id="pchm:VFPPC_17082"/>
<sequence length="447" mass="49728">MRHEPSGQFKWILHIKDHFSKYTQLHPLKSKHAEPIAAAFAQFVAAFLPPKIMQADNGKEFKGALLILLRKYGIQIVNGAPRSPQTQGLVEQANGVVETKLRAWKMDNGSTEWADGILEVTLAINTQVHSTIGCAPAELLFRERSSYTDWLNSHARKDPNVGVMQEDPTQAPIYALCTSPPAQTSGSRVDNGNYSDSSRITRCGSDISGSEINVRITPPTQSSPMEEWFDSDARNRGIKRTNHPTSEPRSEPGGNVQLGDPIIEKAQIATQKARTRMMQKYSKRQDIQHFEVGDTVSLKVPREDRTSTDNRRIFGRILDEPYPHRYKVLTHSGIIQRLVPTKGLGAVDKALWSDIFIPESTKEVSLGLAAREASTSARVGISCQCKGLCNTKRCRCYKEGKKCSVHCHRDDHDCGSLSGLAARTETALVERPRRKRARTDTMGNSVT</sequence>
<evidence type="ECO:0000256" key="2">
    <source>
        <dbReference type="SAM" id="MobiDB-lite"/>
    </source>
</evidence>